<dbReference type="NCBIfam" id="NF038130">
    <property type="entry name" value="PEP_NF038130"/>
    <property type="match status" value="1"/>
</dbReference>
<feature type="chain" id="PRO_5043337968" description="Ice-binding protein C-terminal domain-containing protein" evidence="1">
    <location>
        <begin position="29"/>
        <end position="298"/>
    </location>
</feature>
<reference evidence="3" key="1">
    <citation type="submission" date="2019-10" db="EMBL/GenBank/DDBJ databases">
        <title>Draft genome sequece of Microseira wollei NIES-4236.</title>
        <authorList>
            <person name="Yamaguchi H."/>
            <person name="Suzuki S."/>
            <person name="Kawachi M."/>
        </authorList>
    </citation>
    <scope>NUCLEOTIDE SEQUENCE</scope>
    <source>
        <strain evidence="3">NIES-4236</strain>
    </source>
</reference>
<gene>
    <name evidence="3" type="ORF">MiSe_68720</name>
</gene>
<evidence type="ECO:0000259" key="2">
    <source>
        <dbReference type="Pfam" id="PF07589"/>
    </source>
</evidence>
<comment type="caution">
    <text evidence="3">The sequence shown here is derived from an EMBL/GenBank/DDBJ whole genome shotgun (WGS) entry which is preliminary data.</text>
</comment>
<accession>A0AAV3XKE3</accession>
<keyword evidence="4" id="KW-1185">Reference proteome</keyword>
<dbReference type="NCBIfam" id="TIGR02595">
    <property type="entry name" value="PEP_CTERM"/>
    <property type="match status" value="1"/>
</dbReference>
<dbReference type="Pfam" id="PF07589">
    <property type="entry name" value="PEP-CTERM"/>
    <property type="match status" value="1"/>
</dbReference>
<protein>
    <recommendedName>
        <fullName evidence="2">Ice-binding protein C-terminal domain-containing protein</fullName>
    </recommendedName>
</protein>
<dbReference type="Proteomes" id="UP001050975">
    <property type="component" value="Unassembled WGS sequence"/>
</dbReference>
<keyword evidence="1" id="KW-0732">Signal</keyword>
<feature type="domain" description="Ice-binding protein C-terminal" evidence="2">
    <location>
        <begin position="271"/>
        <end position="290"/>
    </location>
</feature>
<dbReference type="RefSeq" id="WP_226588992.1">
    <property type="nucleotide sequence ID" value="NZ_BLAY01000146.1"/>
</dbReference>
<proteinExistence type="predicted"/>
<name>A0AAV3XKE3_9CYAN</name>
<dbReference type="EMBL" id="BLAY01000146">
    <property type="protein sequence ID" value="GET42058.1"/>
    <property type="molecule type" value="Genomic_DNA"/>
</dbReference>
<organism evidence="3 4">
    <name type="scientific">Microseira wollei NIES-4236</name>
    <dbReference type="NCBI Taxonomy" id="2530354"/>
    <lineage>
        <taxon>Bacteria</taxon>
        <taxon>Bacillati</taxon>
        <taxon>Cyanobacteriota</taxon>
        <taxon>Cyanophyceae</taxon>
        <taxon>Oscillatoriophycideae</taxon>
        <taxon>Aerosakkonematales</taxon>
        <taxon>Aerosakkonemataceae</taxon>
        <taxon>Microseira</taxon>
    </lineage>
</organism>
<sequence>MTGLIKKALIGASVVAGMSAIASAPASAFTMTGTDYLLYDVTGNSTYVNPNANLNSILAGNSAHPGGNVELFASSETLSNEQFLASTARTSVSGLVAGSMLTLSSLTAADWFSTGSGMSMSYGANNLANRWFNDFLTAAGQGSASLATKADLYNIFGGIGGFQRSSDPNISYINSSGGNINIGLAGHFDLKAFYTRPGSPFAMVAAFLPNGFQASEVVRATYNGTTQYLYSFSATNSGLTNDVGPGADGTSHSGNYEVSLRSVVTPPRRTAVPEPSAMLALFGLGAFLVTKRKQSKTA</sequence>
<evidence type="ECO:0000256" key="1">
    <source>
        <dbReference type="SAM" id="SignalP"/>
    </source>
</evidence>
<dbReference type="InterPro" id="IPR013424">
    <property type="entry name" value="Ice-binding_C"/>
</dbReference>
<evidence type="ECO:0000313" key="3">
    <source>
        <dbReference type="EMBL" id="GET42058.1"/>
    </source>
</evidence>
<evidence type="ECO:0000313" key="4">
    <source>
        <dbReference type="Proteomes" id="UP001050975"/>
    </source>
</evidence>
<dbReference type="AlphaFoldDB" id="A0AAV3XKE3"/>
<feature type="signal peptide" evidence="1">
    <location>
        <begin position="1"/>
        <end position="28"/>
    </location>
</feature>